<dbReference type="NCBIfam" id="NF038080">
    <property type="entry name" value="PG_bind_siph"/>
    <property type="match status" value="1"/>
</dbReference>
<dbReference type="SUPFAM" id="SSF47090">
    <property type="entry name" value="PGBD-like"/>
    <property type="match status" value="1"/>
</dbReference>
<dbReference type="CDD" id="cd06583">
    <property type="entry name" value="PGRP"/>
    <property type="match status" value="1"/>
</dbReference>
<dbReference type="Proteomes" id="UP001596067">
    <property type="component" value="Unassembled WGS sequence"/>
</dbReference>
<accession>A0ABW1EXG9</accession>
<organism evidence="2 3">
    <name type="scientific">Kitasatospora aburaviensis</name>
    <dbReference type="NCBI Taxonomy" id="67265"/>
    <lineage>
        <taxon>Bacteria</taxon>
        <taxon>Bacillati</taxon>
        <taxon>Actinomycetota</taxon>
        <taxon>Actinomycetes</taxon>
        <taxon>Kitasatosporales</taxon>
        <taxon>Streptomycetaceae</taxon>
        <taxon>Kitasatospora</taxon>
    </lineage>
</organism>
<evidence type="ECO:0000259" key="1">
    <source>
        <dbReference type="Pfam" id="PF01510"/>
    </source>
</evidence>
<dbReference type="InterPro" id="IPR002502">
    <property type="entry name" value="Amidase_domain"/>
</dbReference>
<gene>
    <name evidence="2" type="ORF">ACFP0N_15085</name>
</gene>
<dbReference type="InterPro" id="IPR036366">
    <property type="entry name" value="PGBDSf"/>
</dbReference>
<dbReference type="InterPro" id="IPR036505">
    <property type="entry name" value="Amidase/PGRP_sf"/>
</dbReference>
<dbReference type="SUPFAM" id="SSF55846">
    <property type="entry name" value="N-acetylmuramoyl-L-alanine amidase-like"/>
    <property type="match status" value="1"/>
</dbReference>
<dbReference type="Gene3D" id="1.10.101.10">
    <property type="entry name" value="PGBD-like superfamily/PGBD"/>
    <property type="match status" value="1"/>
</dbReference>
<sequence length="374" mass="40382">MAWYPGAEKMELQPESDAQPAIVPTQVIFHSIAAPWTPRRMYEYWRDSTNLESHFGVGYDGAVGQFVGTQTRADANYRANRRADGTGAVSVESASNDQHTDPWTDAQVAAMVALGAWLHRQHGIPVRVCRSTDDPGFGYHRLFPDWSDGGTACPGDARVRQFHDLVLPGIDAFVGGGGGTGTPLPPPRSDGAPARYRVTVNGLEYGYGAHGPQVREVGEALVAAGHGSHYTAGPDEEWRDADTLNYQDYQHGLGYTGSAADGVPGEESLRRLLGRLPSPRRVSLAHVVAAARTDPGAEQGHQTYGGEVRIVEQALADEGFLEQRWVDGSLGTRTVQAYAAFQRSLGYSGTDANGIPGQRSLRELGQRRGFDVID</sequence>
<protein>
    <submittedName>
        <fullName evidence="2">Peptidoglycan-binding protein</fullName>
    </submittedName>
</protein>
<feature type="domain" description="N-acetylmuramoyl-L-alanine amidase" evidence="1">
    <location>
        <begin position="25"/>
        <end position="155"/>
    </location>
</feature>
<dbReference type="Gene3D" id="3.40.80.10">
    <property type="entry name" value="Peptidoglycan recognition protein-like"/>
    <property type="match status" value="1"/>
</dbReference>
<keyword evidence="3" id="KW-1185">Reference proteome</keyword>
<dbReference type="Pfam" id="PF01510">
    <property type="entry name" value="Amidase_2"/>
    <property type="match status" value="1"/>
</dbReference>
<name>A0ABW1EXG9_9ACTN</name>
<reference evidence="3" key="1">
    <citation type="journal article" date="2019" name="Int. J. Syst. Evol. Microbiol.">
        <title>The Global Catalogue of Microorganisms (GCM) 10K type strain sequencing project: providing services to taxonomists for standard genome sequencing and annotation.</title>
        <authorList>
            <consortium name="The Broad Institute Genomics Platform"/>
            <consortium name="The Broad Institute Genome Sequencing Center for Infectious Disease"/>
            <person name="Wu L."/>
            <person name="Ma J."/>
        </authorList>
    </citation>
    <scope>NUCLEOTIDE SEQUENCE [LARGE SCALE GENOMIC DNA]</scope>
    <source>
        <strain evidence="3">CGMCC 4.1469</strain>
    </source>
</reference>
<dbReference type="InterPro" id="IPR047763">
    <property type="entry name" value="PG_bind_dom_phiBT1-type"/>
</dbReference>
<proteinExistence type="predicted"/>
<dbReference type="EMBL" id="JBHSOD010000015">
    <property type="protein sequence ID" value="MFC5886288.1"/>
    <property type="molecule type" value="Genomic_DNA"/>
</dbReference>
<comment type="caution">
    <text evidence="2">The sequence shown here is derived from an EMBL/GenBank/DDBJ whole genome shotgun (WGS) entry which is preliminary data.</text>
</comment>
<evidence type="ECO:0000313" key="2">
    <source>
        <dbReference type="EMBL" id="MFC5886288.1"/>
    </source>
</evidence>
<dbReference type="RefSeq" id="WP_313764613.1">
    <property type="nucleotide sequence ID" value="NZ_BAAAVH010000071.1"/>
</dbReference>
<dbReference type="InterPro" id="IPR036365">
    <property type="entry name" value="PGBD-like_sf"/>
</dbReference>
<evidence type="ECO:0000313" key="3">
    <source>
        <dbReference type="Proteomes" id="UP001596067"/>
    </source>
</evidence>